<dbReference type="Proteomes" id="UP000466694">
    <property type="component" value="Unassembled WGS sequence"/>
</dbReference>
<accession>A0A844A7I1</accession>
<dbReference type="EMBL" id="WISZ01000053">
    <property type="protein sequence ID" value="MQX07616.1"/>
    <property type="molecule type" value="Genomic_DNA"/>
</dbReference>
<dbReference type="Gene3D" id="1.10.760.10">
    <property type="entry name" value="Cytochrome c-like domain"/>
    <property type="match status" value="1"/>
</dbReference>
<keyword evidence="2 4" id="KW-0479">Metal-binding</keyword>
<sequence length="107" mass="11596">MKRISGFQSAVTVALLSMVVGESAAADRLRGRGIAQRWCSECHVVAPGQMRGSDTVPTFAQIGKSEPFDEAKLSDFLAAPHHSRMPNLSLTRSEIADLVAYIKAKRP</sequence>
<feature type="domain" description="Cytochrome c" evidence="5">
    <location>
        <begin position="26"/>
        <end position="106"/>
    </location>
</feature>
<evidence type="ECO:0000256" key="2">
    <source>
        <dbReference type="ARBA" id="ARBA00022723"/>
    </source>
</evidence>
<organism evidence="6 7">
    <name type="scientific">Rhizobium fredii</name>
    <name type="common">Sinorhizobium fredii</name>
    <dbReference type="NCBI Taxonomy" id="380"/>
    <lineage>
        <taxon>Bacteria</taxon>
        <taxon>Pseudomonadati</taxon>
        <taxon>Pseudomonadota</taxon>
        <taxon>Alphaproteobacteria</taxon>
        <taxon>Hyphomicrobiales</taxon>
        <taxon>Rhizobiaceae</taxon>
        <taxon>Sinorhizobium/Ensifer group</taxon>
        <taxon>Sinorhizobium</taxon>
    </lineage>
</organism>
<dbReference type="GO" id="GO:0020037">
    <property type="term" value="F:heme binding"/>
    <property type="evidence" value="ECO:0007669"/>
    <property type="project" value="InterPro"/>
</dbReference>
<evidence type="ECO:0000256" key="4">
    <source>
        <dbReference type="PROSITE-ProRule" id="PRU00433"/>
    </source>
</evidence>
<dbReference type="GO" id="GO:0046872">
    <property type="term" value="F:metal ion binding"/>
    <property type="evidence" value="ECO:0007669"/>
    <property type="project" value="UniProtKB-KW"/>
</dbReference>
<dbReference type="RefSeq" id="WP_014857939.1">
    <property type="nucleotide sequence ID" value="NZ_BJNI01000013.1"/>
</dbReference>
<protein>
    <submittedName>
        <fullName evidence="6">Cytochrome C</fullName>
    </submittedName>
</protein>
<gene>
    <name evidence="6" type="ORF">GHK48_04640</name>
</gene>
<evidence type="ECO:0000259" key="5">
    <source>
        <dbReference type="PROSITE" id="PS51007"/>
    </source>
</evidence>
<dbReference type="InterPro" id="IPR009056">
    <property type="entry name" value="Cyt_c-like_dom"/>
</dbReference>
<reference evidence="6 7" key="1">
    <citation type="journal article" date="2013" name="Genome Biol.">
        <title>Comparative genomics of the core and accessory genomes of 48 Sinorhizobium strains comprising five genospecies.</title>
        <authorList>
            <person name="Sugawara M."/>
            <person name="Epstein B."/>
            <person name="Badgley B.D."/>
            <person name="Unno T."/>
            <person name="Xu L."/>
            <person name="Reese J."/>
            <person name="Gyaneshwar P."/>
            <person name="Denny R."/>
            <person name="Mudge J."/>
            <person name="Bharti A.K."/>
            <person name="Farmer A.D."/>
            <person name="May G.D."/>
            <person name="Woodward J.E."/>
            <person name="Medigue C."/>
            <person name="Vallenet D."/>
            <person name="Lajus A."/>
            <person name="Rouy Z."/>
            <person name="Martinez-Vaz B."/>
            <person name="Tiffin P."/>
            <person name="Young N.D."/>
            <person name="Sadowsky M.J."/>
        </authorList>
    </citation>
    <scope>NUCLEOTIDE SEQUENCE [LARGE SCALE GENOMIC DNA]</scope>
    <source>
        <strain evidence="6 7">USDA205</strain>
    </source>
</reference>
<dbReference type="GO" id="GO:0009055">
    <property type="term" value="F:electron transfer activity"/>
    <property type="evidence" value="ECO:0007669"/>
    <property type="project" value="InterPro"/>
</dbReference>
<comment type="caution">
    <text evidence="6">The sequence shown here is derived from an EMBL/GenBank/DDBJ whole genome shotgun (WGS) entry which is preliminary data.</text>
</comment>
<dbReference type="AlphaFoldDB" id="A0A844A7I1"/>
<evidence type="ECO:0000313" key="6">
    <source>
        <dbReference type="EMBL" id="MQX07616.1"/>
    </source>
</evidence>
<keyword evidence="1 4" id="KW-0349">Heme</keyword>
<dbReference type="SUPFAM" id="SSF46626">
    <property type="entry name" value="Cytochrome c"/>
    <property type="match status" value="1"/>
</dbReference>
<evidence type="ECO:0000256" key="1">
    <source>
        <dbReference type="ARBA" id="ARBA00022617"/>
    </source>
</evidence>
<dbReference type="InterPro" id="IPR036909">
    <property type="entry name" value="Cyt_c-like_dom_sf"/>
</dbReference>
<proteinExistence type="predicted"/>
<keyword evidence="3 4" id="KW-0408">Iron</keyword>
<evidence type="ECO:0000256" key="3">
    <source>
        <dbReference type="ARBA" id="ARBA00023004"/>
    </source>
</evidence>
<dbReference type="PROSITE" id="PS51007">
    <property type="entry name" value="CYTC"/>
    <property type="match status" value="1"/>
</dbReference>
<evidence type="ECO:0000313" key="7">
    <source>
        <dbReference type="Proteomes" id="UP000466694"/>
    </source>
</evidence>
<name>A0A844A7I1_RHIFR</name>